<evidence type="ECO:0000313" key="3">
    <source>
        <dbReference type="Proteomes" id="UP000827724"/>
    </source>
</evidence>
<evidence type="ECO:0000313" key="2">
    <source>
        <dbReference type="EMBL" id="KAH6611289.1"/>
    </source>
</evidence>
<comment type="caution">
    <text evidence="2">The sequence shown here is derived from an EMBL/GenBank/DDBJ whole genome shotgun (WGS) entry which is preliminary data.</text>
</comment>
<accession>A0A9P8U153</accession>
<reference evidence="2" key="1">
    <citation type="submission" date="2021-08" db="EMBL/GenBank/DDBJ databases">
        <title>Chromosome-Level Trichoderma cornu-damae using Hi-C Data.</title>
        <authorList>
            <person name="Kim C.S."/>
        </authorList>
    </citation>
    <scope>NUCLEOTIDE SEQUENCE</scope>
    <source>
        <strain evidence="2">KA19-0412C</strain>
    </source>
</reference>
<protein>
    <submittedName>
        <fullName evidence="2">Uncharacterized protein</fullName>
    </submittedName>
</protein>
<dbReference type="AlphaFoldDB" id="A0A9P8U153"/>
<feature type="compositionally biased region" description="Polar residues" evidence="1">
    <location>
        <begin position="173"/>
        <end position="188"/>
    </location>
</feature>
<gene>
    <name evidence="2" type="ORF">Trco_001309</name>
</gene>
<name>A0A9P8U153_9HYPO</name>
<evidence type="ECO:0000256" key="1">
    <source>
        <dbReference type="SAM" id="MobiDB-lite"/>
    </source>
</evidence>
<proteinExistence type="predicted"/>
<dbReference type="EMBL" id="JAIWOZ010000001">
    <property type="protein sequence ID" value="KAH6611289.1"/>
    <property type="molecule type" value="Genomic_DNA"/>
</dbReference>
<sequence>MGAVFRVAQVVLEIRICHSIYRNHYRWEVKVVPQASVVVTKEAKIDLCSFRPTITLPKLINCLLQGPPHWRNWSVGTIVLNQTNSQALTGLEISPWQRDDITIILPCVRLHDRLEKESAVSERGCHGPNTRPHSIRAWFGKIARTTMRDQTCTRSHPINPVTKGRQADASADVGTNSKNASSKSKQGTLTTCAATRSYGGIPGVERPSKHIVVAVSGHD</sequence>
<keyword evidence="3" id="KW-1185">Reference proteome</keyword>
<dbReference type="Proteomes" id="UP000827724">
    <property type="component" value="Unassembled WGS sequence"/>
</dbReference>
<organism evidence="2 3">
    <name type="scientific">Trichoderma cornu-damae</name>
    <dbReference type="NCBI Taxonomy" id="654480"/>
    <lineage>
        <taxon>Eukaryota</taxon>
        <taxon>Fungi</taxon>
        <taxon>Dikarya</taxon>
        <taxon>Ascomycota</taxon>
        <taxon>Pezizomycotina</taxon>
        <taxon>Sordariomycetes</taxon>
        <taxon>Hypocreomycetidae</taxon>
        <taxon>Hypocreales</taxon>
        <taxon>Hypocreaceae</taxon>
        <taxon>Trichoderma</taxon>
    </lineage>
</organism>
<feature type="region of interest" description="Disordered" evidence="1">
    <location>
        <begin position="150"/>
        <end position="188"/>
    </location>
</feature>